<proteinExistence type="predicted"/>
<dbReference type="OrthoDB" id="3823476at2"/>
<reference evidence="2 3" key="1">
    <citation type="submission" date="2018-11" db="EMBL/GenBank/DDBJ databases">
        <authorList>
            <person name="Li F."/>
        </authorList>
    </citation>
    <scope>NUCLEOTIDE SEQUENCE [LARGE SCALE GENOMIC DNA]</scope>
    <source>
        <strain evidence="2 3">Gsoil 818</strain>
    </source>
</reference>
<comment type="caution">
    <text evidence="2">The sequence shown here is derived from an EMBL/GenBank/DDBJ whole genome shotgun (WGS) entry which is preliminary data.</text>
</comment>
<evidence type="ECO:0000313" key="3">
    <source>
        <dbReference type="Proteomes" id="UP000279994"/>
    </source>
</evidence>
<evidence type="ECO:0000259" key="1">
    <source>
        <dbReference type="Pfam" id="PF18029"/>
    </source>
</evidence>
<dbReference type="Gene3D" id="3.10.180.10">
    <property type="entry name" value="2,3-Dihydroxybiphenyl 1,2-Dioxygenase, domain 1"/>
    <property type="match status" value="1"/>
</dbReference>
<gene>
    <name evidence="2" type="ORF">EFL26_14850</name>
</gene>
<dbReference type="PANTHER" id="PTHR35908:SF1">
    <property type="entry name" value="CONSERVED PROTEIN"/>
    <property type="match status" value="1"/>
</dbReference>
<dbReference type="SUPFAM" id="SSF54593">
    <property type="entry name" value="Glyoxalase/Bleomycin resistance protein/Dihydroxybiphenyl dioxygenase"/>
    <property type="match status" value="1"/>
</dbReference>
<organism evidence="2 3">
    <name type="scientific">Nocardioides pocheonensis</name>
    <dbReference type="NCBI Taxonomy" id="661485"/>
    <lineage>
        <taxon>Bacteria</taxon>
        <taxon>Bacillati</taxon>
        <taxon>Actinomycetota</taxon>
        <taxon>Actinomycetes</taxon>
        <taxon>Propionibacteriales</taxon>
        <taxon>Nocardioidaceae</taxon>
        <taxon>Nocardioides</taxon>
    </lineage>
</organism>
<name>A0A3N0GP46_9ACTN</name>
<feature type="domain" description="Glyoxalase-like" evidence="1">
    <location>
        <begin position="5"/>
        <end position="145"/>
    </location>
</feature>
<sequence length="146" mass="16806">MVFFQLTIDANDPARLARFWGRALGYVHVPPTEPDTTWWAHYRGRADDDGTFYDRLFDPEGLRPPLWFQEVPETKAGKNRLHLDLYATARDDALPYAERVRLVEAKVDELVALGARVQRRASQDDPEDAFHFVVMQDPEGNEFCVA</sequence>
<dbReference type="EMBL" id="RJSF01000040">
    <property type="protein sequence ID" value="RNM14197.1"/>
    <property type="molecule type" value="Genomic_DNA"/>
</dbReference>
<dbReference type="PANTHER" id="PTHR35908">
    <property type="entry name" value="HYPOTHETICAL FUSION PROTEIN"/>
    <property type="match status" value="1"/>
</dbReference>
<dbReference type="InterPro" id="IPR029068">
    <property type="entry name" value="Glyas_Bleomycin-R_OHBP_Dase"/>
</dbReference>
<evidence type="ECO:0000313" key="2">
    <source>
        <dbReference type="EMBL" id="RNM14197.1"/>
    </source>
</evidence>
<dbReference type="Pfam" id="PF18029">
    <property type="entry name" value="Glyoxalase_6"/>
    <property type="match status" value="1"/>
</dbReference>
<dbReference type="InterPro" id="IPR041581">
    <property type="entry name" value="Glyoxalase_6"/>
</dbReference>
<dbReference type="RefSeq" id="WP_123223605.1">
    <property type="nucleotide sequence ID" value="NZ_RJSF01000040.1"/>
</dbReference>
<dbReference type="Proteomes" id="UP000279994">
    <property type="component" value="Unassembled WGS sequence"/>
</dbReference>
<accession>A0A3N0GP46</accession>
<protein>
    <submittedName>
        <fullName evidence="2">VOC family protein</fullName>
    </submittedName>
</protein>
<keyword evidence="3" id="KW-1185">Reference proteome</keyword>
<dbReference type="AlphaFoldDB" id="A0A3N0GP46"/>